<comment type="caution">
    <text evidence="1">The sequence shown here is derived from an EMBL/GenBank/DDBJ whole genome shotgun (WGS) entry which is preliminary data.</text>
</comment>
<name>A0A8J3PI74_9ACTN</name>
<evidence type="ECO:0000313" key="1">
    <source>
        <dbReference type="EMBL" id="GIG18616.1"/>
    </source>
</evidence>
<protein>
    <submittedName>
        <fullName evidence="1">Uncharacterized protein</fullName>
    </submittedName>
</protein>
<reference evidence="1" key="1">
    <citation type="submission" date="2021-01" db="EMBL/GenBank/DDBJ databases">
        <title>Whole genome shotgun sequence of Catellatospora methionotrophica NBRC 14553.</title>
        <authorList>
            <person name="Komaki H."/>
            <person name="Tamura T."/>
        </authorList>
    </citation>
    <scope>NUCLEOTIDE SEQUENCE</scope>
    <source>
        <strain evidence="1">NBRC 14553</strain>
    </source>
</reference>
<dbReference type="RefSeq" id="WP_166388294.1">
    <property type="nucleotide sequence ID" value="NZ_BAAATT010000004.1"/>
</dbReference>
<keyword evidence="2" id="KW-1185">Reference proteome</keyword>
<sequence>MSQDTRRADLERNLTIAEQSGYAYVAEQNRRLLAAMDAREAAPEVAPTNTERARALRSLVWSWLPEESMPCEGERPTPAESRVTVLATLEQVREAQQFLANWTDRLVRLASENGASNPDIGAALGVGKNAIWKRLQREPGK</sequence>
<organism evidence="1 2">
    <name type="scientific">Catellatospora methionotrophica</name>
    <dbReference type="NCBI Taxonomy" id="121620"/>
    <lineage>
        <taxon>Bacteria</taxon>
        <taxon>Bacillati</taxon>
        <taxon>Actinomycetota</taxon>
        <taxon>Actinomycetes</taxon>
        <taxon>Micromonosporales</taxon>
        <taxon>Micromonosporaceae</taxon>
        <taxon>Catellatospora</taxon>
    </lineage>
</organism>
<dbReference type="Proteomes" id="UP000660339">
    <property type="component" value="Unassembled WGS sequence"/>
</dbReference>
<gene>
    <name evidence="1" type="ORF">Cme02nite_69480</name>
</gene>
<dbReference type="EMBL" id="BONJ01000041">
    <property type="protein sequence ID" value="GIG18616.1"/>
    <property type="molecule type" value="Genomic_DNA"/>
</dbReference>
<evidence type="ECO:0000313" key="2">
    <source>
        <dbReference type="Proteomes" id="UP000660339"/>
    </source>
</evidence>
<accession>A0A8J3PI74</accession>
<proteinExistence type="predicted"/>
<dbReference type="AlphaFoldDB" id="A0A8J3PI74"/>